<dbReference type="GO" id="GO:0009279">
    <property type="term" value="C:cell outer membrane"/>
    <property type="evidence" value="ECO:0007669"/>
    <property type="project" value="UniProtKB-SubCell"/>
</dbReference>
<dbReference type="InterPro" id="IPR012910">
    <property type="entry name" value="Plug_dom"/>
</dbReference>
<proteinExistence type="predicted"/>
<evidence type="ECO:0000256" key="3">
    <source>
        <dbReference type="ARBA" id="ARBA00023237"/>
    </source>
</evidence>
<reference evidence="5 6" key="1">
    <citation type="submission" date="2019-03" db="EMBL/GenBank/DDBJ databases">
        <title>Genomic Encyclopedia of Type Strains, Phase IV (KMG-IV): sequencing the most valuable type-strain genomes for metagenomic binning, comparative biology and taxonomic classification.</title>
        <authorList>
            <person name="Goeker M."/>
        </authorList>
    </citation>
    <scope>NUCLEOTIDE SEQUENCE [LARGE SCALE GENOMIC DNA]</scope>
    <source>
        <strain evidence="5 6">DSM 21100</strain>
    </source>
</reference>
<evidence type="ECO:0000313" key="5">
    <source>
        <dbReference type="EMBL" id="TCS85331.1"/>
    </source>
</evidence>
<name>A0A4R3KM75_9SPHI</name>
<comment type="subcellular location">
    <subcellularLocation>
        <location evidence="1">Cell outer membrane</location>
    </subcellularLocation>
</comment>
<dbReference type="Pfam" id="PF07715">
    <property type="entry name" value="Plug"/>
    <property type="match status" value="1"/>
</dbReference>
<dbReference type="AlphaFoldDB" id="A0A4R3KM75"/>
<dbReference type="SUPFAM" id="SSF56935">
    <property type="entry name" value="Porins"/>
    <property type="match status" value="1"/>
</dbReference>
<gene>
    <name evidence="5" type="ORF">EDD80_11368</name>
</gene>
<accession>A0A4R3KM75</accession>
<comment type="caution">
    <text evidence="5">The sequence shown here is derived from an EMBL/GenBank/DDBJ whole genome shotgun (WGS) entry which is preliminary data.</text>
</comment>
<keyword evidence="2" id="KW-0472">Membrane</keyword>
<dbReference type="NCBIfam" id="TIGR04056">
    <property type="entry name" value="OMP_RagA_SusC"/>
    <property type="match status" value="1"/>
</dbReference>
<dbReference type="Gene3D" id="2.170.130.10">
    <property type="entry name" value="TonB-dependent receptor, plug domain"/>
    <property type="match status" value="1"/>
</dbReference>
<dbReference type="EMBL" id="SMAD01000013">
    <property type="protein sequence ID" value="TCS85331.1"/>
    <property type="molecule type" value="Genomic_DNA"/>
</dbReference>
<feature type="domain" description="TonB-dependent receptor plug" evidence="4">
    <location>
        <begin position="84"/>
        <end position="199"/>
    </location>
</feature>
<evidence type="ECO:0000259" key="4">
    <source>
        <dbReference type="Pfam" id="PF07715"/>
    </source>
</evidence>
<evidence type="ECO:0000313" key="6">
    <source>
        <dbReference type="Proteomes" id="UP000295807"/>
    </source>
</evidence>
<keyword evidence="6" id="KW-1185">Reference proteome</keyword>
<dbReference type="InterPro" id="IPR036942">
    <property type="entry name" value="Beta-barrel_TonB_sf"/>
</dbReference>
<protein>
    <submittedName>
        <fullName evidence="5">TonB-linked SusC/RagA family outer membrane protein</fullName>
    </submittedName>
</protein>
<dbReference type="Proteomes" id="UP000295807">
    <property type="component" value="Unassembled WGS sequence"/>
</dbReference>
<dbReference type="Gene3D" id="2.40.170.20">
    <property type="entry name" value="TonB-dependent receptor, beta-barrel domain"/>
    <property type="match status" value="1"/>
</dbReference>
<dbReference type="OrthoDB" id="9768177at2"/>
<dbReference type="InterPro" id="IPR023996">
    <property type="entry name" value="TonB-dep_OMP_SusC/RagA"/>
</dbReference>
<organism evidence="5 6">
    <name type="scientific">Anseongella ginsenosidimutans</name>
    <dbReference type="NCBI Taxonomy" id="496056"/>
    <lineage>
        <taxon>Bacteria</taxon>
        <taxon>Pseudomonadati</taxon>
        <taxon>Bacteroidota</taxon>
        <taxon>Sphingobacteriia</taxon>
        <taxon>Sphingobacteriales</taxon>
        <taxon>Sphingobacteriaceae</taxon>
        <taxon>Anseongella</taxon>
    </lineage>
</organism>
<evidence type="ECO:0000256" key="1">
    <source>
        <dbReference type="ARBA" id="ARBA00004442"/>
    </source>
</evidence>
<keyword evidence="3" id="KW-0998">Cell outer membrane</keyword>
<sequence length="997" mass="112931">MHPMRSFGIGLTLLLVNYTFICSGSSPGSGYTVSLPSDTIAPADTTASDSTANDSLSVSAFYEAADFNSIIEPVTVDPADILYPGNSVQQLLKGNAAGLYVQEASGEPGTDMNIFIRGISRPLLEARDLAASRPLVVIDGIPLIGEHPFAYDIQQYDFNRIGPATNLLTNIDPSNIKSIRILKDLASAGHYGPRGVNGVVEIETRSPESRRRITFDSYVGVVQKDNVHTINGVFENDFRQQFYERYAGITERQRYPLYLQDSLNSAYYGPSNWNDLYYRNSMVHSINASITGGSARANFRFALGTQKTNGIADNTGLTRSGAMFAMNMLPFEWLSVSTMVNANRLDRDRNRSLRDRFAEMKYLPDLSLPLAPNKANYQEYLDEFSKSFDDNKNNIIDGYFRVGLNFGKFNFYSRFSVDYNEGIRDIFYPGTLLETNSYVSNYYGYNQRMMVDNVASYSFDWNGRHHLDLEAGQSYQADLHRYNYAYAYKGPNDFIKINLLHADPNLGNYLEPTGFSRFMVFKFLDRTESRLISYYARGVYDFEDKYSFSLLLRNDGSSNAQPDSRWFVSPVVSAAWNIKNDLLKTNDRLDELKLYASAGRMGRLQLNDRYAQGPQYTVDIGWTGNPIASSFNAFPTLNRPYSLGYVGYDIPWAYTDMVNVGVNAAILDNRLRLSLEGYYKTDNELLIGIPAYAEYGYNLAYESGMKVLNTGVDLSVSANILQKQSGLNWNTSLNLNYNKNELLALPGGLDELVVGNRLLKVGESIDQYWLYQNEGIYNSDEEVPVNPETNLPLHYNGISLMAGDPRWKDLNGDYMIDNQDKELTGHSMPLVSGGFINDLQYKNWTLHLHLYFMLGRDALNQAMANRFDFINREGSIEMNSVKEITFWEKQGDYEQYPVYNPWSPVIPYRTDQDLFLEDASFLKLRTVSLGYDLSNADWFTEKVPGISRMFLYFSANNLFTLTPYSGRDPELIDYTGYDTGYGLSIPRTYTIGVKMDL</sequence>
<dbReference type="InterPro" id="IPR037066">
    <property type="entry name" value="Plug_dom_sf"/>
</dbReference>
<evidence type="ECO:0000256" key="2">
    <source>
        <dbReference type="ARBA" id="ARBA00023136"/>
    </source>
</evidence>